<organism evidence="6 7">
    <name type="scientific">Helicobacter pylori Hp P-13b</name>
    <dbReference type="NCBI Taxonomy" id="992107"/>
    <lineage>
        <taxon>Bacteria</taxon>
        <taxon>Pseudomonadati</taxon>
        <taxon>Campylobacterota</taxon>
        <taxon>Epsilonproteobacteria</taxon>
        <taxon>Campylobacterales</taxon>
        <taxon>Helicobacteraceae</taxon>
        <taxon>Helicobacter</taxon>
    </lineage>
</organism>
<dbReference type="FunFam" id="3.40.630.40:FF:000005">
    <property type="entry name" value="N-acetylmuramoyl-L-alanine amidase (AmiA)"/>
    <property type="match status" value="1"/>
</dbReference>
<dbReference type="EC" id="3.5.1.28" evidence="2"/>
<dbReference type="EMBL" id="AKQI01000006">
    <property type="protein sequence ID" value="EJC31488.1"/>
    <property type="molecule type" value="Genomic_DNA"/>
</dbReference>
<dbReference type="PANTHER" id="PTHR30404">
    <property type="entry name" value="N-ACETYLMURAMOYL-L-ALANINE AMIDASE"/>
    <property type="match status" value="1"/>
</dbReference>
<dbReference type="Pfam" id="PF01520">
    <property type="entry name" value="Amidase_3"/>
    <property type="match status" value="1"/>
</dbReference>
<dbReference type="GO" id="GO:0008745">
    <property type="term" value="F:N-acetylmuramoyl-L-alanine amidase activity"/>
    <property type="evidence" value="ECO:0007669"/>
    <property type="project" value="UniProtKB-EC"/>
</dbReference>
<evidence type="ECO:0000256" key="4">
    <source>
        <dbReference type="SAM" id="MobiDB-lite"/>
    </source>
</evidence>
<dbReference type="InterPro" id="IPR050695">
    <property type="entry name" value="N-acetylmuramoyl_amidase_3"/>
</dbReference>
<accession>A0ABC9QRL6</accession>
<proteinExistence type="predicted"/>
<feature type="compositionally biased region" description="Basic and acidic residues" evidence="4">
    <location>
        <begin position="168"/>
        <end position="182"/>
    </location>
</feature>
<feature type="compositionally biased region" description="Basic and acidic residues" evidence="4">
    <location>
        <begin position="144"/>
        <end position="153"/>
    </location>
</feature>
<evidence type="ECO:0000256" key="3">
    <source>
        <dbReference type="ARBA" id="ARBA00022801"/>
    </source>
</evidence>
<dbReference type="RefSeq" id="WP_000961123.1">
    <property type="nucleotide sequence ID" value="NZ_AKQI01000006.1"/>
</dbReference>
<comment type="caution">
    <text evidence="6">The sequence shown here is derived from an EMBL/GenBank/DDBJ whole genome shotgun (WGS) entry which is preliminary data.</text>
</comment>
<feature type="domain" description="MurNAc-LAA" evidence="5">
    <location>
        <begin position="266"/>
        <end position="421"/>
    </location>
</feature>
<evidence type="ECO:0000313" key="7">
    <source>
        <dbReference type="Proteomes" id="UP000003392"/>
    </source>
</evidence>
<dbReference type="CDD" id="cd02696">
    <property type="entry name" value="MurNAc-LAA"/>
    <property type="match status" value="1"/>
</dbReference>
<sequence length="428" mass="48688">MLVRLGVVACLFWLHYAYATTLKITNVVPFGSSSVKMVFNQEIKKFKEVPLKNFKSYLELEAILTIPKKHYQFSKQSFITIAQFSPKLARVVIGYAPKMTYEVKILKDKLYISIVEKKPLIRHQMTPKHHALKHQVPKPTPKPIKKEAKEKTTKHAHSKQTHSPLNERSAKKEIPKKEAENESKNQIFIAEKNDTWIKTKRKKHKKIVLDAGHGGKDCGAMSANLVCEKDIVLEVVKFLHKELKKRGYSVLLTRDKDIYIDLVARTELANKKGADLFISVHANSIPKRSTSNAHGIETYFLSTARSERARKVAEQENKDDVNLMDYFSKSLFLNSLNTQRLIVSNKLAIDVQYGMLQSVRKNYPDVVDGGVREGPFWVLAGALMPSILIEIGYNSHAIESKRIQSKPYQKILAKGIADGIDSFFSKND</sequence>
<evidence type="ECO:0000313" key="6">
    <source>
        <dbReference type="EMBL" id="EJC31488.1"/>
    </source>
</evidence>
<gene>
    <name evidence="6" type="ORF">HPHPP13B_1053</name>
</gene>
<evidence type="ECO:0000259" key="5">
    <source>
        <dbReference type="SMART" id="SM00646"/>
    </source>
</evidence>
<dbReference type="SUPFAM" id="SSF53187">
    <property type="entry name" value="Zn-dependent exopeptidases"/>
    <property type="match status" value="1"/>
</dbReference>
<protein>
    <recommendedName>
        <fullName evidence="2">N-acetylmuramoyl-L-alanine amidase</fullName>
        <ecNumber evidence="2">3.5.1.28</ecNumber>
    </recommendedName>
</protein>
<dbReference type="AlphaFoldDB" id="A0ABC9QRL6"/>
<reference evidence="6 7" key="1">
    <citation type="submission" date="2012-05" db="EMBL/GenBank/DDBJ databases">
        <title>Genome sequence of Helicobacter pylori Hp P-13b.</title>
        <authorList>
            <person name="Blanchard T.G."/>
            <person name="Czinn S.J."/>
            <person name="McCracken C."/>
            <person name="Abolude K."/>
            <person name="Maroo A."/>
            <person name="Santana-Cruz I."/>
            <person name="Tallon L.J."/>
            <person name="Ficke F.W.F."/>
        </authorList>
    </citation>
    <scope>NUCLEOTIDE SEQUENCE [LARGE SCALE GENOMIC DNA]</scope>
    <source>
        <strain evidence="6 7">Hp P-13b</strain>
    </source>
</reference>
<dbReference type="PANTHER" id="PTHR30404:SF0">
    <property type="entry name" value="N-ACETYLMURAMOYL-L-ALANINE AMIDASE AMIC"/>
    <property type="match status" value="1"/>
</dbReference>
<name>A0ABC9QRL6_HELPX</name>
<evidence type="ECO:0000256" key="1">
    <source>
        <dbReference type="ARBA" id="ARBA00001561"/>
    </source>
</evidence>
<feature type="compositionally biased region" description="Basic residues" evidence="4">
    <location>
        <begin position="126"/>
        <end position="136"/>
    </location>
</feature>
<evidence type="ECO:0000256" key="2">
    <source>
        <dbReference type="ARBA" id="ARBA00011901"/>
    </source>
</evidence>
<comment type="catalytic activity">
    <reaction evidence="1">
        <text>Hydrolyzes the link between N-acetylmuramoyl residues and L-amino acid residues in certain cell-wall glycopeptides.</text>
        <dbReference type="EC" id="3.5.1.28"/>
    </reaction>
</comment>
<feature type="region of interest" description="Disordered" evidence="4">
    <location>
        <begin position="126"/>
        <end position="182"/>
    </location>
</feature>
<dbReference type="Gene3D" id="3.40.630.40">
    <property type="entry name" value="Zn-dependent exopeptidases"/>
    <property type="match status" value="1"/>
</dbReference>
<keyword evidence="3" id="KW-0378">Hydrolase</keyword>
<dbReference type="InterPro" id="IPR002508">
    <property type="entry name" value="MurNAc-LAA_cat"/>
</dbReference>
<dbReference type="SMART" id="SM00646">
    <property type="entry name" value="Ami_3"/>
    <property type="match status" value="1"/>
</dbReference>
<dbReference type="Proteomes" id="UP000003392">
    <property type="component" value="Unassembled WGS sequence"/>
</dbReference>